<dbReference type="SUPFAM" id="SSF49879">
    <property type="entry name" value="SMAD/FHA domain"/>
    <property type="match status" value="1"/>
</dbReference>
<proteinExistence type="inferred from homology"/>
<evidence type="ECO:0000256" key="6">
    <source>
        <dbReference type="ARBA" id="ARBA00023242"/>
    </source>
</evidence>
<reference evidence="12 13" key="1">
    <citation type="journal article" date="2024" name="Science">
        <title>Giant polyketide synthase enzymes in the biosynthesis of giant marine polyether toxins.</title>
        <authorList>
            <person name="Fallon T.R."/>
            <person name="Shende V.V."/>
            <person name="Wierzbicki I.H."/>
            <person name="Pendleton A.L."/>
            <person name="Watervoot N.F."/>
            <person name="Auber R.P."/>
            <person name="Gonzalez D.J."/>
            <person name="Wisecaver J.H."/>
            <person name="Moore B.S."/>
        </authorList>
    </citation>
    <scope>NUCLEOTIDE SEQUENCE [LARGE SCALE GENOMIC DNA]</scope>
    <source>
        <strain evidence="12 13">12B1</strain>
    </source>
</reference>
<name>A0AB34JJV8_PRYPA</name>
<feature type="region of interest" description="Disordered" evidence="9">
    <location>
        <begin position="457"/>
        <end position="505"/>
    </location>
</feature>
<dbReference type="EMBL" id="JBGBPQ010000008">
    <property type="protein sequence ID" value="KAL1520996.1"/>
    <property type="molecule type" value="Genomic_DNA"/>
</dbReference>
<dbReference type="InterPro" id="IPR001357">
    <property type="entry name" value="BRCT_dom"/>
</dbReference>
<keyword evidence="13" id="KW-1185">Reference proteome</keyword>
<evidence type="ECO:0000259" key="11">
    <source>
        <dbReference type="PROSITE" id="PS50172"/>
    </source>
</evidence>
<comment type="similarity">
    <text evidence="8">Belongs to the Nibrin family.</text>
</comment>
<dbReference type="GO" id="GO:0003684">
    <property type="term" value="F:damaged DNA binding"/>
    <property type="evidence" value="ECO:0007669"/>
    <property type="project" value="TreeGrafter"/>
</dbReference>
<evidence type="ECO:0000313" key="13">
    <source>
        <dbReference type="Proteomes" id="UP001515480"/>
    </source>
</evidence>
<dbReference type="Gene3D" id="2.60.200.20">
    <property type="match status" value="1"/>
</dbReference>
<dbReference type="GO" id="GO:0000724">
    <property type="term" value="P:double-strand break repair via homologous recombination"/>
    <property type="evidence" value="ECO:0007669"/>
    <property type="project" value="TreeGrafter"/>
</dbReference>
<dbReference type="PANTHER" id="PTHR12162">
    <property type="entry name" value="NIBRIN-RELATED"/>
    <property type="match status" value="1"/>
</dbReference>
<feature type="compositionally biased region" description="Acidic residues" evidence="9">
    <location>
        <begin position="465"/>
        <end position="475"/>
    </location>
</feature>
<evidence type="ECO:0008006" key="14">
    <source>
        <dbReference type="Google" id="ProtNLM"/>
    </source>
</evidence>
<dbReference type="InterPro" id="IPR000253">
    <property type="entry name" value="FHA_dom"/>
</dbReference>
<evidence type="ECO:0000259" key="10">
    <source>
        <dbReference type="PROSITE" id="PS50006"/>
    </source>
</evidence>
<evidence type="ECO:0000256" key="5">
    <source>
        <dbReference type="ARBA" id="ARBA00023204"/>
    </source>
</evidence>
<keyword evidence="3" id="KW-0158">Chromosome</keyword>
<dbReference type="PANTHER" id="PTHR12162:SF0">
    <property type="entry name" value="NIBRIN"/>
    <property type="match status" value="1"/>
</dbReference>
<evidence type="ECO:0000256" key="7">
    <source>
        <dbReference type="ARBA" id="ARBA00023306"/>
    </source>
</evidence>
<dbReference type="GO" id="GO:0007095">
    <property type="term" value="P:mitotic G2 DNA damage checkpoint signaling"/>
    <property type="evidence" value="ECO:0007669"/>
    <property type="project" value="InterPro"/>
</dbReference>
<dbReference type="SMART" id="SM00240">
    <property type="entry name" value="FHA"/>
    <property type="match status" value="1"/>
</dbReference>
<keyword evidence="7" id="KW-0131">Cell cycle</keyword>
<keyword evidence="4" id="KW-0227">DNA damage</keyword>
<dbReference type="InterPro" id="IPR008984">
    <property type="entry name" value="SMAD_FHA_dom_sf"/>
</dbReference>
<dbReference type="PROSITE" id="PS50006">
    <property type="entry name" value="FHA_DOMAIN"/>
    <property type="match status" value="1"/>
</dbReference>
<evidence type="ECO:0000256" key="3">
    <source>
        <dbReference type="ARBA" id="ARBA00022454"/>
    </source>
</evidence>
<accession>A0AB34JJV8</accession>
<feature type="compositionally biased region" description="Low complexity" evidence="9">
    <location>
        <begin position="355"/>
        <end position="384"/>
    </location>
</feature>
<organism evidence="12 13">
    <name type="scientific">Prymnesium parvum</name>
    <name type="common">Toxic golden alga</name>
    <dbReference type="NCBI Taxonomy" id="97485"/>
    <lineage>
        <taxon>Eukaryota</taxon>
        <taxon>Haptista</taxon>
        <taxon>Haptophyta</taxon>
        <taxon>Prymnesiophyceae</taxon>
        <taxon>Prymnesiales</taxon>
        <taxon>Prymnesiaceae</taxon>
        <taxon>Prymnesium</taxon>
    </lineage>
</organism>
<keyword evidence="5" id="KW-0234">DNA repair</keyword>
<dbReference type="PROSITE" id="PS50172">
    <property type="entry name" value="BRCT"/>
    <property type="match status" value="1"/>
</dbReference>
<dbReference type="Proteomes" id="UP001515480">
    <property type="component" value="Unassembled WGS sequence"/>
</dbReference>
<sequence>MWRLEWCDGVAHLPVAAHPPVYSVGRKQESDLLLTDMTVSRTHAELELRDASLLLRHVSSRAGATAVNGKPLDGGALRLQDGDQLTFGKTNVTVAHAPLVLRFSSRFSGGEKAKMMAEAAAAGAQVRTGAAWTEDVTHLVLARFALTPKLFLALARAIPVVTPAWLAALAARRGAMDPLPEPREFLPPGQSEEMHENPLPPDCALPQLSRKTLFAGWRLVWLPHSKAEASAETECTTELLKCMGAAVEEWGGGGADGAVDEAVAQAHLSRGASFLRPDRLAASAAVLALQRMGGLVYDASKARICLLRNDLVKMTPLAAETPRLAQRAERSPSLAASPAAMPLAAATPAAAAPAAATTPLAAERSASRPSSGAARPSLAAAASKLPPPEAEASLGGWRKRRTALAEWMNVDEGQQEAPKDAAAVELPTAQPGEGKRFFKKPPIRSHPVVMVEMEHAVSERNAAAQEEDADDDAPDDSGISFEDATSNTKKRPRQQLTMHAFMAKS</sequence>
<keyword evidence="6" id="KW-0539">Nucleus</keyword>
<comment type="subcellular location">
    <subcellularLocation>
        <location evidence="2">Chromosome</location>
    </subcellularLocation>
    <subcellularLocation>
        <location evidence="1">Nucleus</location>
    </subcellularLocation>
</comment>
<dbReference type="InterPro" id="IPR036420">
    <property type="entry name" value="BRCT_dom_sf"/>
</dbReference>
<evidence type="ECO:0000256" key="4">
    <source>
        <dbReference type="ARBA" id="ARBA00022763"/>
    </source>
</evidence>
<dbReference type="AlphaFoldDB" id="A0AB34JJV8"/>
<dbReference type="Pfam" id="PF00533">
    <property type="entry name" value="BRCT"/>
    <property type="match status" value="1"/>
</dbReference>
<evidence type="ECO:0000256" key="1">
    <source>
        <dbReference type="ARBA" id="ARBA00004123"/>
    </source>
</evidence>
<feature type="domain" description="FHA" evidence="10">
    <location>
        <begin position="22"/>
        <end position="72"/>
    </location>
</feature>
<evidence type="ECO:0000256" key="8">
    <source>
        <dbReference type="ARBA" id="ARBA00044757"/>
    </source>
</evidence>
<evidence type="ECO:0000313" key="12">
    <source>
        <dbReference type="EMBL" id="KAL1520996.1"/>
    </source>
</evidence>
<dbReference type="GO" id="GO:0005694">
    <property type="term" value="C:chromosome"/>
    <property type="evidence" value="ECO:0007669"/>
    <property type="project" value="UniProtKB-SubCell"/>
</dbReference>
<feature type="domain" description="BRCT" evidence="11">
    <location>
        <begin position="99"/>
        <end position="166"/>
    </location>
</feature>
<gene>
    <name evidence="12" type="ORF">AB1Y20_022553</name>
</gene>
<protein>
    <recommendedName>
        <fullName evidence="14">FHA domain-containing protein</fullName>
    </recommendedName>
</protein>
<dbReference type="SUPFAM" id="SSF52113">
    <property type="entry name" value="BRCT domain"/>
    <property type="match status" value="1"/>
</dbReference>
<feature type="region of interest" description="Disordered" evidence="9">
    <location>
        <begin position="355"/>
        <end position="396"/>
    </location>
</feature>
<evidence type="ECO:0000256" key="9">
    <source>
        <dbReference type="SAM" id="MobiDB-lite"/>
    </source>
</evidence>
<dbReference type="Pfam" id="PF00498">
    <property type="entry name" value="FHA"/>
    <property type="match status" value="1"/>
</dbReference>
<dbReference type="InterPro" id="IPR040227">
    <property type="entry name" value="Nibrin-rel"/>
</dbReference>
<evidence type="ECO:0000256" key="2">
    <source>
        <dbReference type="ARBA" id="ARBA00004286"/>
    </source>
</evidence>
<dbReference type="GO" id="GO:0030870">
    <property type="term" value="C:Mre11 complex"/>
    <property type="evidence" value="ECO:0007669"/>
    <property type="project" value="InterPro"/>
</dbReference>
<dbReference type="Gene3D" id="3.40.50.10190">
    <property type="entry name" value="BRCT domain"/>
    <property type="match status" value="1"/>
</dbReference>
<comment type="caution">
    <text evidence="12">The sequence shown here is derived from an EMBL/GenBank/DDBJ whole genome shotgun (WGS) entry which is preliminary data.</text>
</comment>
<dbReference type="CDD" id="cd00060">
    <property type="entry name" value="FHA"/>
    <property type="match status" value="1"/>
</dbReference>